<feature type="non-terminal residue" evidence="1">
    <location>
        <position position="1"/>
    </location>
</feature>
<protein>
    <submittedName>
        <fullName evidence="1">7042_t:CDS:1</fullName>
    </submittedName>
</protein>
<gene>
    <name evidence="1" type="ORF">RFULGI_LOCUS11957</name>
</gene>
<evidence type="ECO:0000313" key="1">
    <source>
        <dbReference type="EMBL" id="CAG8728583.1"/>
    </source>
</evidence>
<comment type="caution">
    <text evidence="1">The sequence shown here is derived from an EMBL/GenBank/DDBJ whole genome shotgun (WGS) entry which is preliminary data.</text>
</comment>
<dbReference type="Proteomes" id="UP000789396">
    <property type="component" value="Unassembled WGS sequence"/>
</dbReference>
<dbReference type="AlphaFoldDB" id="A0A9N9IBE7"/>
<dbReference type="EMBL" id="CAJVPZ010027512">
    <property type="protein sequence ID" value="CAG8728583.1"/>
    <property type="molecule type" value="Genomic_DNA"/>
</dbReference>
<reference evidence="1" key="1">
    <citation type="submission" date="2021-06" db="EMBL/GenBank/DDBJ databases">
        <authorList>
            <person name="Kallberg Y."/>
            <person name="Tangrot J."/>
            <person name="Rosling A."/>
        </authorList>
    </citation>
    <scope>NUCLEOTIDE SEQUENCE</scope>
    <source>
        <strain evidence="1">IN212</strain>
    </source>
</reference>
<accession>A0A9N9IBE7</accession>
<evidence type="ECO:0000313" key="2">
    <source>
        <dbReference type="Proteomes" id="UP000789396"/>
    </source>
</evidence>
<proteinExistence type="predicted"/>
<sequence length="69" mass="8247">SRSLNYPLNVILIEFYLDDTIQELSLPEFKDKDVILATGNFRIVENIDQNNRRYSILKGSYFYYEYDSI</sequence>
<organism evidence="1 2">
    <name type="scientific">Racocetra fulgida</name>
    <dbReference type="NCBI Taxonomy" id="60492"/>
    <lineage>
        <taxon>Eukaryota</taxon>
        <taxon>Fungi</taxon>
        <taxon>Fungi incertae sedis</taxon>
        <taxon>Mucoromycota</taxon>
        <taxon>Glomeromycotina</taxon>
        <taxon>Glomeromycetes</taxon>
        <taxon>Diversisporales</taxon>
        <taxon>Gigasporaceae</taxon>
        <taxon>Racocetra</taxon>
    </lineage>
</organism>
<keyword evidence="2" id="KW-1185">Reference proteome</keyword>
<dbReference type="OrthoDB" id="2405515at2759"/>
<name>A0A9N9IBE7_9GLOM</name>